<proteinExistence type="predicted"/>
<reference evidence="1 2" key="1">
    <citation type="submission" date="2014-06" db="EMBL/GenBank/DDBJ databases">
        <authorList>
            <person name="Swart Estienne"/>
        </authorList>
    </citation>
    <scope>NUCLEOTIDE SEQUENCE [LARGE SCALE GENOMIC DNA]</scope>
    <source>
        <strain evidence="1 2">130c</strain>
    </source>
</reference>
<dbReference type="Proteomes" id="UP000039865">
    <property type="component" value="Unassembled WGS sequence"/>
</dbReference>
<name>A0A077ZSF1_STYLE</name>
<accession>A0A077ZSF1</accession>
<gene>
    <name evidence="1" type="primary">Contig5554.g5939</name>
    <name evidence="1" type="ORF">STYLEM_1761</name>
</gene>
<dbReference type="AlphaFoldDB" id="A0A077ZSF1"/>
<organism evidence="1 2">
    <name type="scientific">Stylonychia lemnae</name>
    <name type="common">Ciliate</name>
    <dbReference type="NCBI Taxonomy" id="5949"/>
    <lineage>
        <taxon>Eukaryota</taxon>
        <taxon>Sar</taxon>
        <taxon>Alveolata</taxon>
        <taxon>Ciliophora</taxon>
        <taxon>Intramacronucleata</taxon>
        <taxon>Spirotrichea</taxon>
        <taxon>Stichotrichia</taxon>
        <taxon>Sporadotrichida</taxon>
        <taxon>Oxytrichidae</taxon>
        <taxon>Stylonychinae</taxon>
        <taxon>Stylonychia</taxon>
    </lineage>
</organism>
<dbReference type="InParanoid" id="A0A077ZSF1"/>
<evidence type="ECO:0000313" key="1">
    <source>
        <dbReference type="EMBL" id="CDW72797.1"/>
    </source>
</evidence>
<sequence>MEHSHSKGSVCHGKVSKVKHIKETKQTYKVKVDGKKYLAAAANKSTWSHQDNASNWQLKPIENSLFNSEVYKCESVWYFNPEWLFQGVKARAYHIYLRHSAKQITSPKLNIFEVTPDGTQYERGQLDPFIENNFNEENADILINTYAGSMDLRTNEGPVTIKMQLFADSQTIENYLIEGAILIPTKDLYNAPPYFLPLSIDSKAQVDWQRKAQQVYLARHENFVAQLFFNATMRTEGHGTVHSGPENLIQPCGKWCITENHVGTVYFDLDEDIKFKFFGIVSGNDCPERDPVKIELLAIHNDSEDYQTVFQVEDVKFSKREQFKFFLVDVFGITSKRLKFRFESEEKTYIYQFQLSEVIFFG</sequence>
<keyword evidence="2" id="KW-1185">Reference proteome</keyword>
<dbReference type="EMBL" id="CCKQ01001676">
    <property type="protein sequence ID" value="CDW72797.1"/>
    <property type="molecule type" value="Genomic_DNA"/>
</dbReference>
<evidence type="ECO:0000313" key="2">
    <source>
        <dbReference type="Proteomes" id="UP000039865"/>
    </source>
</evidence>
<evidence type="ECO:0008006" key="3">
    <source>
        <dbReference type="Google" id="ProtNLM"/>
    </source>
</evidence>
<protein>
    <recommendedName>
        <fullName evidence="3">F5/8 type C domain-containing protein</fullName>
    </recommendedName>
</protein>